<dbReference type="Proteomes" id="UP000050424">
    <property type="component" value="Unassembled WGS sequence"/>
</dbReference>
<organism evidence="7 8">
    <name type="scientific">Neonectria ditissima</name>
    <dbReference type="NCBI Taxonomy" id="78410"/>
    <lineage>
        <taxon>Eukaryota</taxon>
        <taxon>Fungi</taxon>
        <taxon>Dikarya</taxon>
        <taxon>Ascomycota</taxon>
        <taxon>Pezizomycotina</taxon>
        <taxon>Sordariomycetes</taxon>
        <taxon>Hypocreomycetidae</taxon>
        <taxon>Hypocreales</taxon>
        <taxon>Nectriaceae</taxon>
        <taxon>Neonectria</taxon>
    </lineage>
</organism>
<comment type="caution">
    <text evidence="7">The sequence shown here is derived from an EMBL/GenBank/DDBJ whole genome shotgun (WGS) entry which is preliminary data.</text>
</comment>
<keyword evidence="3 5" id="KW-1133">Transmembrane helix</keyword>
<dbReference type="InterPro" id="IPR045863">
    <property type="entry name" value="CorA_TM1_TM2"/>
</dbReference>
<dbReference type="OrthoDB" id="5392974at2759"/>
<evidence type="ECO:0000313" key="7">
    <source>
        <dbReference type="EMBL" id="KPM46478.1"/>
    </source>
</evidence>
<keyword evidence="4 5" id="KW-0472">Membrane</keyword>
<name>A0A0P7BHK8_9HYPO</name>
<reference evidence="7 8" key="1">
    <citation type="submission" date="2015-09" db="EMBL/GenBank/DDBJ databases">
        <title>Draft genome of a European isolate of the apple canker pathogen Neonectria ditissima.</title>
        <authorList>
            <person name="Gomez-Cortecero A."/>
            <person name="Harrison R.J."/>
            <person name="Armitage A.D."/>
        </authorList>
    </citation>
    <scope>NUCLEOTIDE SEQUENCE [LARGE SCALE GENOMIC DNA]</scope>
    <source>
        <strain evidence="7 8">R09/05</strain>
    </source>
</reference>
<keyword evidence="2 5" id="KW-0812">Transmembrane</keyword>
<feature type="domain" description="CorA-like transporter" evidence="6">
    <location>
        <begin position="15"/>
        <end position="184"/>
    </location>
</feature>
<keyword evidence="8" id="KW-1185">Reference proteome</keyword>
<evidence type="ECO:0000313" key="8">
    <source>
        <dbReference type="Proteomes" id="UP000050424"/>
    </source>
</evidence>
<evidence type="ECO:0000256" key="5">
    <source>
        <dbReference type="SAM" id="Phobius"/>
    </source>
</evidence>
<dbReference type="EMBL" id="LKCW01000001">
    <property type="protein sequence ID" value="KPM46478.1"/>
    <property type="molecule type" value="Genomic_DNA"/>
</dbReference>
<accession>A0A0P7BHK8</accession>
<dbReference type="SUPFAM" id="SSF144083">
    <property type="entry name" value="Magnesium transport protein CorA, transmembrane region"/>
    <property type="match status" value="1"/>
</dbReference>
<sequence length="433" mass="50209">MHIENAINIHFPEPADAIFSADSDSYLDWLEFIDPTAIEKPNTDRLRDHSERIRDERDLKERFSTAHFKRRIARSIIYQPYSWAPLEISKSMMQLLITLMGATHEIWDVVLSFRAQNSDVEQAFSTCSWKRHKSMREMSYVFKYPEQKALDEGKSAWVIRQIGLYHQYSISLEKNSWLIVFPNHHSYSLEQVADIMAPNKHPLQPHISFQFAYLRNWRWYMADLEKSFQKLSMDVLHVEIEENMEFEDMYYQLSGLRSIEKKLSPLVPIFAAYERMINELRSANKDLRSRGQITRESAGDFVATLDNLAVKVQTLTANVNYLLSRVASTIQTASDTISLKSQNATEDMSNRMVIDSAAIRVITVATLVYLPASYVSGFFGMGFFDMSDDGTWIVAPSMWIYFAVAIPVSVVTLLYWKIRSREILRSRVNFSPV</sequence>
<evidence type="ECO:0000256" key="3">
    <source>
        <dbReference type="ARBA" id="ARBA00022989"/>
    </source>
</evidence>
<feature type="transmembrane region" description="Helical" evidence="5">
    <location>
        <begin position="357"/>
        <end position="379"/>
    </location>
</feature>
<proteinExistence type="predicted"/>
<evidence type="ECO:0000256" key="2">
    <source>
        <dbReference type="ARBA" id="ARBA00022692"/>
    </source>
</evidence>
<dbReference type="Gene3D" id="1.20.58.340">
    <property type="entry name" value="Magnesium transport protein CorA, transmembrane region"/>
    <property type="match status" value="1"/>
</dbReference>
<feature type="transmembrane region" description="Helical" evidence="5">
    <location>
        <begin position="399"/>
        <end position="418"/>
    </location>
</feature>
<dbReference type="InterPro" id="IPR058257">
    <property type="entry name" value="CorA-like_dom"/>
</dbReference>
<evidence type="ECO:0000256" key="1">
    <source>
        <dbReference type="ARBA" id="ARBA00004141"/>
    </source>
</evidence>
<dbReference type="Pfam" id="PF26616">
    <property type="entry name" value="CorA-like"/>
    <property type="match status" value="1"/>
</dbReference>
<dbReference type="AlphaFoldDB" id="A0A0P7BHK8"/>
<protein>
    <recommendedName>
        <fullName evidence="6">CorA-like transporter domain-containing protein</fullName>
    </recommendedName>
</protein>
<dbReference type="GO" id="GO:0016020">
    <property type="term" value="C:membrane"/>
    <property type="evidence" value="ECO:0007669"/>
    <property type="project" value="UniProtKB-SubCell"/>
</dbReference>
<gene>
    <name evidence="7" type="ORF">AK830_g231</name>
</gene>
<evidence type="ECO:0000259" key="6">
    <source>
        <dbReference type="Pfam" id="PF26616"/>
    </source>
</evidence>
<dbReference type="STRING" id="78410.A0A0P7BHK8"/>
<evidence type="ECO:0000256" key="4">
    <source>
        <dbReference type="ARBA" id="ARBA00023136"/>
    </source>
</evidence>
<comment type="subcellular location">
    <subcellularLocation>
        <location evidence="1">Membrane</location>
        <topology evidence="1">Multi-pass membrane protein</topology>
    </subcellularLocation>
</comment>